<evidence type="ECO:0000256" key="1">
    <source>
        <dbReference type="SAM" id="Phobius"/>
    </source>
</evidence>
<evidence type="ECO:0000313" key="4">
    <source>
        <dbReference type="Proteomes" id="UP000231932"/>
    </source>
</evidence>
<sequence length="157" mass="16600">MSVGTPDDKRLQKEYQMVVKRHRPPVPAARNALRAFVVGGLVCDLGQFIQYLYMRVGGFDREAAANPTAATLVFVAILLTGLGLYDRFAQWAGAGSAVPITGFANAMSSSAIEAKSEGLVLGVGANMFKVAGPVIVFGVVAAFFVTLIRAVLPRILG</sequence>
<keyword evidence="4" id="KW-1185">Reference proteome</keyword>
<feature type="transmembrane region" description="Helical" evidence="1">
    <location>
        <begin position="65"/>
        <end position="85"/>
    </location>
</feature>
<keyword evidence="1" id="KW-0812">Transmembrane</keyword>
<name>A0A2K8NAW2_9BACL</name>
<organism evidence="2 4">
    <name type="scientific">Kyrpidia spormannii</name>
    <dbReference type="NCBI Taxonomy" id="2055160"/>
    <lineage>
        <taxon>Bacteria</taxon>
        <taxon>Bacillati</taxon>
        <taxon>Bacillota</taxon>
        <taxon>Bacilli</taxon>
        <taxon>Bacillales</taxon>
        <taxon>Alicyclobacillaceae</taxon>
        <taxon>Kyrpidia</taxon>
    </lineage>
</organism>
<dbReference type="RefSeq" id="WP_100669274.1">
    <property type="nucleotide sequence ID" value="NZ_CP024955.1"/>
</dbReference>
<accession>A0A2K8NAW2</accession>
<dbReference type="AlphaFoldDB" id="A0A2K8NAW2"/>
<dbReference type="InterPro" id="IPR014203">
    <property type="entry name" value="Spore_V_AC"/>
</dbReference>
<feature type="transmembrane region" description="Helical" evidence="1">
    <location>
        <begin position="130"/>
        <end position="152"/>
    </location>
</feature>
<protein>
    <submittedName>
        <fullName evidence="2 3">Stage V sporulation protein AC</fullName>
    </submittedName>
</protein>
<reference evidence="4" key="1">
    <citation type="submission" date="2017-11" db="EMBL/GenBank/DDBJ databases">
        <title>Complete Genome Sequence of Kyrpidia sp. Strain EA-1, a thermophilic, hydrogen-oxidizing Bacterium, isolated from the Azores.</title>
        <authorList>
            <person name="Reiner J.E."/>
            <person name="Lapp C.J."/>
            <person name="Bunk B."/>
            <person name="Gescher J."/>
        </authorList>
    </citation>
    <scope>NUCLEOTIDE SEQUENCE [LARGE SCALE GENOMIC DNA]</scope>
    <source>
        <strain evidence="4">EA-1</strain>
    </source>
</reference>
<evidence type="ECO:0000313" key="3">
    <source>
        <dbReference type="EMBL" id="CAB3392765.1"/>
    </source>
</evidence>
<reference evidence="2" key="2">
    <citation type="journal article" date="2018" name="Genome Announc.">
        <title>Complete Genome Sequence of Kyrpidia sp. Strain EA-1, a Thermophilic Knallgas Bacterium, Isolated from the Azores.</title>
        <authorList>
            <person name="Reiner J.E."/>
            <person name="Lapp C.J."/>
            <person name="Bunk B."/>
            <person name="Sproer C."/>
            <person name="Overmann J."/>
            <person name="Gescher J."/>
        </authorList>
    </citation>
    <scope>NUCLEOTIDE SEQUENCE</scope>
    <source>
        <strain evidence="2">EA-1</strain>
    </source>
</reference>
<dbReference type="NCBIfam" id="TIGR02838">
    <property type="entry name" value="spore_V_AC"/>
    <property type="match status" value="1"/>
</dbReference>
<keyword evidence="1" id="KW-1133">Transmembrane helix</keyword>
<dbReference type="Proteomes" id="UP000502196">
    <property type="component" value="Chromosome"/>
</dbReference>
<dbReference type="Pfam" id="PF03862">
    <property type="entry name" value="SpoVAC_SpoVAEB"/>
    <property type="match status" value="1"/>
</dbReference>
<dbReference type="EMBL" id="CP024955">
    <property type="protein sequence ID" value="ATY86478.1"/>
    <property type="molecule type" value="Genomic_DNA"/>
</dbReference>
<keyword evidence="1" id="KW-0472">Membrane</keyword>
<dbReference type="PANTHER" id="PTHR38450:SF1">
    <property type="entry name" value="STAGE V SPORULATION PROTEIN AC"/>
    <property type="match status" value="1"/>
</dbReference>
<reference evidence="3 5" key="3">
    <citation type="submission" date="2020-04" db="EMBL/GenBank/DDBJ databases">
        <authorList>
            <person name="Hogendoorn C."/>
        </authorList>
    </citation>
    <scope>NUCLEOTIDE SEQUENCE [LARGE SCALE GENOMIC DNA]</scope>
    <source>
        <strain evidence="3">COOX1</strain>
    </source>
</reference>
<dbReference type="Proteomes" id="UP000231932">
    <property type="component" value="Chromosome"/>
</dbReference>
<proteinExistence type="predicted"/>
<dbReference type="KEGG" id="kyr:CVV65_07255"/>
<gene>
    <name evidence="2" type="primary">spoVAC</name>
    <name evidence="3" type="ORF">COOX1_1574</name>
    <name evidence="2" type="ORF">CVV65_07255</name>
</gene>
<dbReference type="OrthoDB" id="9797988at2"/>
<dbReference type="PANTHER" id="PTHR38450">
    <property type="entry name" value="STAGE V SPORULATION PROTEIN AC-RELATED"/>
    <property type="match status" value="1"/>
</dbReference>
<dbReference type="EMBL" id="LR792683">
    <property type="protein sequence ID" value="CAB3392765.1"/>
    <property type="molecule type" value="Genomic_DNA"/>
</dbReference>
<evidence type="ECO:0000313" key="5">
    <source>
        <dbReference type="Proteomes" id="UP000502196"/>
    </source>
</evidence>
<evidence type="ECO:0000313" key="2">
    <source>
        <dbReference type="EMBL" id="ATY86478.1"/>
    </source>
</evidence>
<dbReference type="InterPro" id="IPR005562">
    <property type="entry name" value="SpoVA"/>
</dbReference>